<dbReference type="Proteomes" id="UP001218188">
    <property type="component" value="Unassembled WGS sequence"/>
</dbReference>
<dbReference type="Pfam" id="PF00106">
    <property type="entry name" value="adh_short"/>
    <property type="match status" value="1"/>
</dbReference>
<dbReference type="AlphaFoldDB" id="A0AAD6WYU0"/>
<keyword evidence="2" id="KW-0560">Oxidoreductase</keyword>
<dbReference type="Gene3D" id="3.40.50.720">
    <property type="entry name" value="NAD(P)-binding Rossmann-like Domain"/>
    <property type="match status" value="1"/>
</dbReference>
<protein>
    <recommendedName>
        <fullName evidence="5">Short-chain dehydrogenase/reductase</fullName>
    </recommendedName>
</protein>
<evidence type="ECO:0000313" key="4">
    <source>
        <dbReference type="Proteomes" id="UP001218188"/>
    </source>
</evidence>
<sequence length="332" mass="35515">MSLPTFSFSSTAEEVATTFAAELKGKNVLITGTSLNGIGWEGARVMAKYANLVIITGYNLERLKLTEEAIKKEVPSGNIRPLVLDLSSLAAVRKAAAEVNSWPEPLHVLIHNAAAVIGPFKLTADNLESQIATDHIGPFLLTKLLAAKLLAAGTSTYVPRVVYLSSSAHNFPGAQGINFDTVGKPNSETYGAFDSYFQAKTAGILTAIELSKRSKGKINAYSVDPGVIFTNINQKEESIAHMQSYGILGPDGQPSSEHFEWKTIPQGAATTMVASFDTRLNAVPGAYLSDGVDATKSVATHSSDPANAARLWTITEKLLARSLSFELEQKSE</sequence>
<evidence type="ECO:0000256" key="2">
    <source>
        <dbReference type="ARBA" id="ARBA00023002"/>
    </source>
</evidence>
<proteinExistence type="inferred from homology"/>
<dbReference type="GO" id="GO:0016491">
    <property type="term" value="F:oxidoreductase activity"/>
    <property type="evidence" value="ECO:0007669"/>
    <property type="project" value="UniProtKB-KW"/>
</dbReference>
<reference evidence="3" key="1">
    <citation type="submission" date="2023-03" db="EMBL/GenBank/DDBJ databases">
        <title>Massive genome expansion in bonnet fungi (Mycena s.s.) driven by repeated elements and novel gene families across ecological guilds.</title>
        <authorList>
            <consortium name="Lawrence Berkeley National Laboratory"/>
            <person name="Harder C.B."/>
            <person name="Miyauchi S."/>
            <person name="Viragh M."/>
            <person name="Kuo A."/>
            <person name="Thoen E."/>
            <person name="Andreopoulos B."/>
            <person name="Lu D."/>
            <person name="Skrede I."/>
            <person name="Drula E."/>
            <person name="Henrissat B."/>
            <person name="Morin E."/>
            <person name="Kohler A."/>
            <person name="Barry K."/>
            <person name="LaButti K."/>
            <person name="Morin E."/>
            <person name="Salamov A."/>
            <person name="Lipzen A."/>
            <person name="Mereny Z."/>
            <person name="Hegedus B."/>
            <person name="Baldrian P."/>
            <person name="Stursova M."/>
            <person name="Weitz H."/>
            <person name="Taylor A."/>
            <person name="Grigoriev I.V."/>
            <person name="Nagy L.G."/>
            <person name="Martin F."/>
            <person name="Kauserud H."/>
        </authorList>
    </citation>
    <scope>NUCLEOTIDE SEQUENCE</scope>
    <source>
        <strain evidence="3">CBHHK200</strain>
    </source>
</reference>
<name>A0AAD6WYU0_9AGAR</name>
<dbReference type="PANTHER" id="PTHR24320:SF283">
    <property type="entry name" value="RETINOL DEHYDROGENASE 11"/>
    <property type="match status" value="1"/>
</dbReference>
<evidence type="ECO:0000313" key="3">
    <source>
        <dbReference type="EMBL" id="KAJ7032558.1"/>
    </source>
</evidence>
<comment type="caution">
    <text evidence="3">The sequence shown here is derived from an EMBL/GenBank/DDBJ whole genome shotgun (WGS) entry which is preliminary data.</text>
</comment>
<dbReference type="EMBL" id="JARJCM010000072">
    <property type="protein sequence ID" value="KAJ7032558.1"/>
    <property type="molecule type" value="Genomic_DNA"/>
</dbReference>
<keyword evidence="4" id="KW-1185">Reference proteome</keyword>
<accession>A0AAD6WYU0</accession>
<dbReference type="PANTHER" id="PTHR24320">
    <property type="entry name" value="RETINOL DEHYDROGENASE"/>
    <property type="match status" value="1"/>
</dbReference>
<dbReference type="InterPro" id="IPR002347">
    <property type="entry name" value="SDR_fam"/>
</dbReference>
<dbReference type="SUPFAM" id="SSF51735">
    <property type="entry name" value="NAD(P)-binding Rossmann-fold domains"/>
    <property type="match status" value="1"/>
</dbReference>
<comment type="similarity">
    <text evidence="1">Belongs to the short-chain dehydrogenases/reductases (SDR) family.</text>
</comment>
<evidence type="ECO:0008006" key="5">
    <source>
        <dbReference type="Google" id="ProtNLM"/>
    </source>
</evidence>
<organism evidence="3 4">
    <name type="scientific">Mycena alexandri</name>
    <dbReference type="NCBI Taxonomy" id="1745969"/>
    <lineage>
        <taxon>Eukaryota</taxon>
        <taxon>Fungi</taxon>
        <taxon>Dikarya</taxon>
        <taxon>Basidiomycota</taxon>
        <taxon>Agaricomycotina</taxon>
        <taxon>Agaricomycetes</taxon>
        <taxon>Agaricomycetidae</taxon>
        <taxon>Agaricales</taxon>
        <taxon>Marasmiineae</taxon>
        <taxon>Mycenaceae</taxon>
        <taxon>Mycena</taxon>
    </lineage>
</organism>
<gene>
    <name evidence="3" type="ORF">C8F04DRAFT_1358125</name>
</gene>
<evidence type="ECO:0000256" key="1">
    <source>
        <dbReference type="ARBA" id="ARBA00006484"/>
    </source>
</evidence>
<dbReference type="InterPro" id="IPR036291">
    <property type="entry name" value="NAD(P)-bd_dom_sf"/>
</dbReference>